<dbReference type="EMBL" id="FNBX01000005">
    <property type="protein sequence ID" value="SDF43204.1"/>
    <property type="molecule type" value="Genomic_DNA"/>
</dbReference>
<reference evidence="12" key="1">
    <citation type="submission" date="2016-10" db="EMBL/GenBank/DDBJ databases">
        <authorList>
            <person name="Varghese N."/>
            <person name="Submissions S."/>
        </authorList>
    </citation>
    <scope>NUCLEOTIDE SEQUENCE [LARGE SCALE GENOMIC DNA]</scope>
    <source>
        <strain evidence="12">KHC7</strain>
    </source>
</reference>
<dbReference type="RefSeq" id="WP_218970732.1">
    <property type="nucleotide sequence ID" value="NZ_FNBX01000005.1"/>
</dbReference>
<keyword evidence="6 9" id="KW-1133">Transmembrane helix</keyword>
<evidence type="ECO:0000256" key="4">
    <source>
        <dbReference type="ARBA" id="ARBA00022692"/>
    </source>
</evidence>
<dbReference type="CDD" id="cd06582">
    <property type="entry name" value="TM_PBP1_LivH_like"/>
    <property type="match status" value="1"/>
</dbReference>
<dbReference type="GO" id="GO:0005886">
    <property type="term" value="C:plasma membrane"/>
    <property type="evidence" value="ECO:0007669"/>
    <property type="project" value="UniProtKB-SubCell"/>
</dbReference>
<evidence type="ECO:0000256" key="6">
    <source>
        <dbReference type="ARBA" id="ARBA00022989"/>
    </source>
</evidence>
<evidence type="ECO:0000256" key="5">
    <source>
        <dbReference type="ARBA" id="ARBA00022970"/>
    </source>
</evidence>
<feature type="transmembrane region" description="Helical" evidence="9">
    <location>
        <begin position="520"/>
        <end position="539"/>
    </location>
</feature>
<keyword evidence="4 9" id="KW-0812">Transmembrane</keyword>
<dbReference type="Pfam" id="PF02653">
    <property type="entry name" value="BPD_transp_2"/>
    <property type="match status" value="1"/>
</dbReference>
<sequence>MRAVLFFLFLTLCGLPLAMPPSALAADAEAGAAASTPVAAPAPHLSPAAAALPPDLVRALTSPKVMDRDKALDLLGALPLDLQDRLLRALLHGRLLAAPESGELFVAEGEAARPLLAPEAAPRPAEGLRRVGTSNRQRQRMTDLLNARSLTSPDVQRRRAAAAALMENAVPPLKAPALQALLAAEKDAPTRASLEAALALLTAADQAAAPADLLRAVAALDASGAPTAINALGSLAEHADPAVAKAAQEALYGQRVAAQWGGFFEMLFFGLSLGSILVLAAIGLAITFGVMGVINMAHGEFIMLGAYTAWGMQQLLPGSPGLALLLAVPAALLVSGGMGVLLERTVIRFLYGRPLETLLATFGVSLVLQQAVRSVFSPLNRAVQTPDFMSGVWQLTPHFALTCNRVYIMFFCLGVFACIHAAMHRTRLGLEVRAVSQNRPIARCMGVRAARVDALTFGLGSGVAGMAGVALSQVSNVGPNLGQGYIIDSFMVVVFGGVGNLWGTLTGGLALGVANKFLEPASGAMLSKIIILVCLILFIQKRPRGLFPQKGRAVEA</sequence>
<evidence type="ECO:0000256" key="7">
    <source>
        <dbReference type="ARBA" id="ARBA00023136"/>
    </source>
</evidence>
<dbReference type="STRING" id="571438.SAMN05192586_10581"/>
<dbReference type="Proteomes" id="UP000199355">
    <property type="component" value="Unassembled WGS sequence"/>
</dbReference>
<dbReference type="InterPro" id="IPR001851">
    <property type="entry name" value="ABC_transp_permease"/>
</dbReference>
<feature type="signal peptide" evidence="10">
    <location>
        <begin position="1"/>
        <end position="25"/>
    </location>
</feature>
<evidence type="ECO:0000313" key="12">
    <source>
        <dbReference type="Proteomes" id="UP000199355"/>
    </source>
</evidence>
<name>A0A1G7L1J1_9BACT</name>
<keyword evidence="12" id="KW-1185">Reference proteome</keyword>
<dbReference type="PANTHER" id="PTHR11795">
    <property type="entry name" value="BRANCHED-CHAIN AMINO ACID TRANSPORT SYSTEM PERMEASE PROTEIN LIVH"/>
    <property type="match status" value="1"/>
</dbReference>
<keyword evidence="5" id="KW-0029">Amino-acid transport</keyword>
<dbReference type="GO" id="GO:0022857">
    <property type="term" value="F:transmembrane transporter activity"/>
    <property type="evidence" value="ECO:0007669"/>
    <property type="project" value="InterPro"/>
</dbReference>
<dbReference type="AlphaFoldDB" id="A0A1G7L1J1"/>
<feature type="transmembrane region" description="Helical" evidence="9">
    <location>
        <begin position="266"/>
        <end position="286"/>
    </location>
</feature>
<protein>
    <submittedName>
        <fullName evidence="11">Amino acid/amide ABC transporter membrane protein 1, HAAT family</fullName>
    </submittedName>
</protein>
<comment type="subcellular location">
    <subcellularLocation>
        <location evidence="1">Cell membrane</location>
        <topology evidence="1">Multi-pass membrane protein</topology>
    </subcellularLocation>
</comment>
<comment type="similarity">
    <text evidence="8">Belongs to the binding-protein-dependent transport system permease family. LivHM subfamily.</text>
</comment>
<keyword evidence="3" id="KW-1003">Cell membrane</keyword>
<dbReference type="InterPro" id="IPR017779">
    <property type="entry name" value="ABC_UrtB_bac"/>
</dbReference>
<evidence type="ECO:0000256" key="3">
    <source>
        <dbReference type="ARBA" id="ARBA00022475"/>
    </source>
</evidence>
<dbReference type="InterPro" id="IPR052157">
    <property type="entry name" value="BCAA_transport_permease"/>
</dbReference>
<dbReference type="PANTHER" id="PTHR11795:SF447">
    <property type="entry name" value="ABC TRANSPORTER PERMEASE PROTEIN"/>
    <property type="match status" value="1"/>
</dbReference>
<feature type="transmembrane region" description="Helical" evidence="9">
    <location>
        <begin position="490"/>
        <end position="514"/>
    </location>
</feature>
<organism evidence="11 12">
    <name type="scientific">Desulfovibrio legallii</name>
    <dbReference type="NCBI Taxonomy" id="571438"/>
    <lineage>
        <taxon>Bacteria</taxon>
        <taxon>Pseudomonadati</taxon>
        <taxon>Thermodesulfobacteriota</taxon>
        <taxon>Desulfovibrionia</taxon>
        <taxon>Desulfovibrionales</taxon>
        <taxon>Desulfovibrionaceae</taxon>
        <taxon>Desulfovibrio</taxon>
    </lineage>
</organism>
<feature type="transmembrane region" description="Helical" evidence="9">
    <location>
        <begin position="293"/>
        <end position="310"/>
    </location>
</feature>
<gene>
    <name evidence="11" type="ORF">SAMN05192586_10581</name>
</gene>
<evidence type="ECO:0000256" key="1">
    <source>
        <dbReference type="ARBA" id="ARBA00004651"/>
    </source>
</evidence>
<keyword evidence="10" id="KW-0732">Signal</keyword>
<accession>A0A1G7L1J1</accession>
<feature type="transmembrane region" description="Helical" evidence="9">
    <location>
        <begin position="322"/>
        <end position="342"/>
    </location>
</feature>
<feature type="chain" id="PRO_5011608944" evidence="10">
    <location>
        <begin position="26"/>
        <end position="556"/>
    </location>
</feature>
<evidence type="ECO:0000313" key="11">
    <source>
        <dbReference type="EMBL" id="SDF43204.1"/>
    </source>
</evidence>
<feature type="transmembrane region" description="Helical" evidence="9">
    <location>
        <begin position="406"/>
        <end position="423"/>
    </location>
</feature>
<proteinExistence type="inferred from homology"/>
<evidence type="ECO:0000256" key="9">
    <source>
        <dbReference type="SAM" id="Phobius"/>
    </source>
</evidence>
<dbReference type="InterPro" id="IPR016024">
    <property type="entry name" value="ARM-type_fold"/>
</dbReference>
<evidence type="ECO:0000256" key="2">
    <source>
        <dbReference type="ARBA" id="ARBA00022448"/>
    </source>
</evidence>
<dbReference type="SUPFAM" id="SSF48371">
    <property type="entry name" value="ARM repeat"/>
    <property type="match status" value="1"/>
</dbReference>
<keyword evidence="2" id="KW-0813">Transport</keyword>
<evidence type="ECO:0000256" key="8">
    <source>
        <dbReference type="ARBA" id="ARBA00037998"/>
    </source>
</evidence>
<feature type="transmembrane region" description="Helical" evidence="9">
    <location>
        <begin position="354"/>
        <end position="372"/>
    </location>
</feature>
<dbReference type="NCBIfam" id="TIGR03409">
    <property type="entry name" value="urea_trans_UrtB"/>
    <property type="match status" value="1"/>
</dbReference>
<evidence type="ECO:0000256" key="10">
    <source>
        <dbReference type="SAM" id="SignalP"/>
    </source>
</evidence>
<dbReference type="GO" id="GO:0006865">
    <property type="term" value="P:amino acid transport"/>
    <property type="evidence" value="ECO:0007669"/>
    <property type="project" value="UniProtKB-KW"/>
</dbReference>
<keyword evidence="7 9" id="KW-0472">Membrane</keyword>